<reference evidence="7" key="2">
    <citation type="submission" date="2024-06" db="EMBL/GenBank/DDBJ databases">
        <title>Caproicibacterium argilliputei sp. nov, a novel caproic acid producing anaerobic bacterium isolated from pit mud.</title>
        <authorList>
            <person name="Zeng C."/>
        </authorList>
    </citation>
    <scope>NUCLEOTIDE SEQUENCE [LARGE SCALE GENOMIC DNA]</scope>
    <source>
        <strain evidence="7">ZCY20-5</strain>
    </source>
</reference>
<keyword evidence="2 4" id="KW-0238">DNA-binding</keyword>
<evidence type="ECO:0000256" key="1">
    <source>
        <dbReference type="ARBA" id="ARBA00023015"/>
    </source>
</evidence>
<evidence type="ECO:0000256" key="3">
    <source>
        <dbReference type="ARBA" id="ARBA00023163"/>
    </source>
</evidence>
<organism evidence="6 7">
    <name type="scientific">Caproicibacterium argilliputei</name>
    <dbReference type="NCBI Taxonomy" id="3030016"/>
    <lineage>
        <taxon>Bacteria</taxon>
        <taxon>Bacillati</taxon>
        <taxon>Bacillota</taxon>
        <taxon>Clostridia</taxon>
        <taxon>Eubacteriales</taxon>
        <taxon>Oscillospiraceae</taxon>
        <taxon>Caproicibacterium</taxon>
    </lineage>
</organism>
<dbReference type="InterPro" id="IPR009057">
    <property type="entry name" value="Homeodomain-like_sf"/>
</dbReference>
<evidence type="ECO:0000256" key="2">
    <source>
        <dbReference type="ARBA" id="ARBA00023125"/>
    </source>
</evidence>
<dbReference type="InterPro" id="IPR001647">
    <property type="entry name" value="HTH_TetR"/>
</dbReference>
<dbReference type="PROSITE" id="PS50977">
    <property type="entry name" value="HTH_TETR_2"/>
    <property type="match status" value="1"/>
</dbReference>
<sequence length="188" mass="20618">MSSQTDSRTKIVETASRLFQLKGYTATGLNEILRESGAPRGSLYYYFPNGKEQLALAAVELAGKSMREKVSSSLSRHREPVRAIAQVIQDMTAALRDDGKLQTMSLSMIALETCQTSDLLREACARSFTKMAALYSEKLQKSGFDAEQSANLGSLLQSMIEGAITLSITEKDTAPLDTILQFLPTLIR</sequence>
<keyword evidence="1" id="KW-0805">Transcription regulation</keyword>
<dbReference type="PANTHER" id="PTHR47506">
    <property type="entry name" value="TRANSCRIPTIONAL REGULATORY PROTEIN"/>
    <property type="match status" value="1"/>
</dbReference>
<dbReference type="Pfam" id="PF00440">
    <property type="entry name" value="TetR_N"/>
    <property type="match status" value="1"/>
</dbReference>
<dbReference type="SUPFAM" id="SSF48498">
    <property type="entry name" value="Tetracyclin repressor-like, C-terminal domain"/>
    <property type="match status" value="1"/>
</dbReference>
<dbReference type="Gene3D" id="1.10.357.10">
    <property type="entry name" value="Tetracycline Repressor, domain 2"/>
    <property type="match status" value="1"/>
</dbReference>
<reference evidence="6 7" key="1">
    <citation type="submission" date="2024-06" db="EMBL/GenBank/DDBJ databases">
        <title>Caproicibacterium argilliputei sp. nov, a novel caproic acid producing anaerobic bacterium isolated from pit mud.</title>
        <authorList>
            <person name="Xia S."/>
        </authorList>
    </citation>
    <scope>NUCLEOTIDE SEQUENCE [LARGE SCALE GENOMIC DNA]</scope>
    <source>
        <strain evidence="6 7">ZCY20-5</strain>
    </source>
</reference>
<dbReference type="EMBL" id="CP135996">
    <property type="protein sequence ID" value="WOC33706.1"/>
    <property type="molecule type" value="Genomic_DNA"/>
</dbReference>
<dbReference type="Pfam" id="PF21993">
    <property type="entry name" value="TetR_C_13_2"/>
    <property type="match status" value="1"/>
</dbReference>
<dbReference type="InterPro" id="IPR054156">
    <property type="entry name" value="YxaF_TetR_C"/>
</dbReference>
<evidence type="ECO:0000259" key="5">
    <source>
        <dbReference type="PROSITE" id="PS50977"/>
    </source>
</evidence>
<keyword evidence="7" id="KW-1185">Reference proteome</keyword>
<dbReference type="Proteomes" id="UP001300604">
    <property type="component" value="Chromosome"/>
</dbReference>
<dbReference type="GO" id="GO:0003677">
    <property type="term" value="F:DNA binding"/>
    <property type="evidence" value="ECO:0007669"/>
    <property type="project" value="UniProtKB-UniRule"/>
</dbReference>
<dbReference type="KEGG" id="carl:PXC00_01450"/>
<reference evidence="7" key="3">
    <citation type="submission" date="2024-06" db="EMBL/GenBank/DDBJ databases">
        <authorList>
            <person name="Zeng C."/>
        </authorList>
    </citation>
    <scope>NUCLEOTIDE SEQUENCE [LARGE SCALE GENOMIC DNA]</scope>
    <source>
        <strain evidence="7">ZCY20-5</strain>
    </source>
</reference>
<gene>
    <name evidence="6" type="ORF">PXC00_01450</name>
</gene>
<feature type="DNA-binding region" description="H-T-H motif" evidence="4">
    <location>
        <begin position="28"/>
        <end position="47"/>
    </location>
</feature>
<name>A0AA97H2I0_9FIRM</name>
<dbReference type="InterPro" id="IPR036271">
    <property type="entry name" value="Tet_transcr_reg_TetR-rel_C_sf"/>
</dbReference>
<evidence type="ECO:0000256" key="4">
    <source>
        <dbReference type="PROSITE-ProRule" id="PRU00335"/>
    </source>
</evidence>
<accession>A0AA97H2I0</accession>
<dbReference type="AlphaFoldDB" id="A0AA97H2I0"/>
<dbReference type="PANTHER" id="PTHR47506:SF3">
    <property type="entry name" value="HTH-TYPE TRANSCRIPTIONAL REGULATOR LMRA"/>
    <property type="match status" value="1"/>
</dbReference>
<evidence type="ECO:0000313" key="6">
    <source>
        <dbReference type="EMBL" id="WOC33706.1"/>
    </source>
</evidence>
<dbReference type="PRINTS" id="PR00455">
    <property type="entry name" value="HTHTETR"/>
</dbReference>
<protein>
    <submittedName>
        <fullName evidence="6">TetR/AcrR family transcriptional regulator</fullName>
    </submittedName>
</protein>
<dbReference type="RefSeq" id="WP_316935226.1">
    <property type="nucleotide sequence ID" value="NZ_CP135996.1"/>
</dbReference>
<feature type="domain" description="HTH tetR-type" evidence="5">
    <location>
        <begin position="5"/>
        <end position="65"/>
    </location>
</feature>
<dbReference type="SUPFAM" id="SSF46689">
    <property type="entry name" value="Homeodomain-like"/>
    <property type="match status" value="1"/>
</dbReference>
<keyword evidence="3" id="KW-0804">Transcription</keyword>
<proteinExistence type="predicted"/>
<evidence type="ECO:0000313" key="7">
    <source>
        <dbReference type="Proteomes" id="UP001300604"/>
    </source>
</evidence>